<feature type="transmembrane region" description="Helical" evidence="3">
    <location>
        <begin position="286"/>
        <end position="307"/>
    </location>
</feature>
<dbReference type="Gene3D" id="3.40.30.10">
    <property type="entry name" value="Glutaredoxin"/>
    <property type="match status" value="1"/>
</dbReference>
<dbReference type="PANTHER" id="PTHR44188:SF1">
    <property type="entry name" value="GDAP1, ISOFORM A"/>
    <property type="match status" value="1"/>
</dbReference>
<name>A0ABD0K2R2_9CAEN</name>
<dbReference type="Pfam" id="PF13410">
    <property type="entry name" value="GST_C_2"/>
    <property type="match status" value="1"/>
</dbReference>
<evidence type="ECO:0000256" key="1">
    <source>
        <dbReference type="ARBA" id="ARBA00007409"/>
    </source>
</evidence>
<dbReference type="PROSITE" id="PS51354">
    <property type="entry name" value="GLUTAREDOXIN_2"/>
    <property type="match status" value="1"/>
</dbReference>
<dbReference type="EMBL" id="JACVVK020000258">
    <property type="protein sequence ID" value="KAK7481715.1"/>
    <property type="molecule type" value="Genomic_DNA"/>
</dbReference>
<gene>
    <name evidence="5" type="ORF">BaRGS_00027088</name>
</gene>
<dbReference type="SFLD" id="SFLDS00019">
    <property type="entry name" value="Glutathione_Transferase_(cytos"/>
    <property type="match status" value="1"/>
</dbReference>
<dbReference type="PANTHER" id="PTHR44188">
    <property type="entry name" value="GDAP1, ISOFORM A"/>
    <property type="match status" value="1"/>
</dbReference>
<dbReference type="CDD" id="cd00570">
    <property type="entry name" value="GST_N_family"/>
    <property type="match status" value="1"/>
</dbReference>
<dbReference type="InterPro" id="IPR036249">
    <property type="entry name" value="Thioredoxin-like_sf"/>
</dbReference>
<organism evidence="5 6">
    <name type="scientific">Batillaria attramentaria</name>
    <dbReference type="NCBI Taxonomy" id="370345"/>
    <lineage>
        <taxon>Eukaryota</taxon>
        <taxon>Metazoa</taxon>
        <taxon>Spiralia</taxon>
        <taxon>Lophotrochozoa</taxon>
        <taxon>Mollusca</taxon>
        <taxon>Gastropoda</taxon>
        <taxon>Caenogastropoda</taxon>
        <taxon>Sorbeoconcha</taxon>
        <taxon>Cerithioidea</taxon>
        <taxon>Batillariidae</taxon>
        <taxon>Batillaria</taxon>
    </lineage>
</organism>
<evidence type="ECO:0000256" key="3">
    <source>
        <dbReference type="SAM" id="Phobius"/>
    </source>
</evidence>
<evidence type="ECO:0000256" key="2">
    <source>
        <dbReference type="SAM" id="Coils"/>
    </source>
</evidence>
<reference evidence="5 6" key="1">
    <citation type="journal article" date="2023" name="Sci. Data">
        <title>Genome assembly of the Korean intertidal mud-creeper Batillaria attramentaria.</title>
        <authorList>
            <person name="Patra A.K."/>
            <person name="Ho P.T."/>
            <person name="Jun S."/>
            <person name="Lee S.J."/>
            <person name="Kim Y."/>
            <person name="Won Y.J."/>
        </authorList>
    </citation>
    <scope>NUCLEOTIDE SEQUENCE [LARGE SCALE GENOMIC DNA]</scope>
    <source>
        <strain evidence="5">Wonlab-2016</strain>
    </source>
</reference>
<proteinExistence type="inferred from homology"/>
<comment type="caution">
    <text evidence="5">The sequence shown here is derived from an EMBL/GenBank/DDBJ whole genome shotgun (WGS) entry which is preliminary data.</text>
</comment>
<evidence type="ECO:0000313" key="6">
    <source>
        <dbReference type="Proteomes" id="UP001519460"/>
    </source>
</evidence>
<accession>A0ABD0K2R2</accession>
<dbReference type="SFLD" id="SFLDG00358">
    <property type="entry name" value="Main_(cytGST)"/>
    <property type="match status" value="1"/>
</dbReference>
<protein>
    <recommendedName>
        <fullName evidence="4">GST N-terminal domain-containing protein</fullName>
    </recommendedName>
</protein>
<dbReference type="AlphaFoldDB" id="A0ABD0K2R2"/>
<keyword evidence="3" id="KW-0472">Membrane</keyword>
<dbReference type="Gene3D" id="1.20.1050.10">
    <property type="match status" value="1"/>
</dbReference>
<feature type="coiled-coil region" evidence="2">
    <location>
        <begin position="148"/>
        <end position="206"/>
    </location>
</feature>
<keyword evidence="2" id="KW-0175">Coiled coil</keyword>
<feature type="domain" description="GST N-terminal" evidence="4">
    <location>
        <begin position="3"/>
        <end position="85"/>
    </location>
</feature>
<dbReference type="Proteomes" id="UP001519460">
    <property type="component" value="Unassembled WGS sequence"/>
</dbReference>
<dbReference type="PROSITE" id="PS50404">
    <property type="entry name" value="GST_NTER"/>
    <property type="match status" value="1"/>
</dbReference>
<sequence length="313" mass="35425">MERKVKLYYFPVSYYSQKACIALEEMGVAYESVLIDIHGSKPQKEAWYLRLNPNGTVPTLQDGDVIVTESEDIVTHVGKGSQLVPDVNTKYGQEVAKWRKTINAVSIETITMGTVFNPELSCSGFKAPKSVLNREKVKASFQAQLDECKQLMEKNPDLRKEYEAKINKLQWRLQTYGDKSKITPALDNLESLFDQLEQQLTKMAAGQSPNQWLCGPHFTAADINLCITLGRLDLLGLAERYHSDTKRPRVHEYWRRAQMRPSINRVTVHAIRNTMRAMFGQSVRKTLPVLGGLLAVGLAAGLAVYFAQKRYVQ</sequence>
<keyword evidence="3" id="KW-0812">Transmembrane</keyword>
<dbReference type="SUPFAM" id="SSF47616">
    <property type="entry name" value="GST C-terminal domain-like"/>
    <property type="match status" value="1"/>
</dbReference>
<dbReference type="InterPro" id="IPR004045">
    <property type="entry name" value="Glutathione_S-Trfase_N"/>
</dbReference>
<comment type="similarity">
    <text evidence="1">Belongs to the GST superfamily.</text>
</comment>
<keyword evidence="6" id="KW-1185">Reference proteome</keyword>
<dbReference type="SUPFAM" id="SSF52833">
    <property type="entry name" value="Thioredoxin-like"/>
    <property type="match status" value="1"/>
</dbReference>
<dbReference type="InterPro" id="IPR036282">
    <property type="entry name" value="Glutathione-S-Trfase_C_sf"/>
</dbReference>
<evidence type="ECO:0000313" key="5">
    <source>
        <dbReference type="EMBL" id="KAK7481715.1"/>
    </source>
</evidence>
<keyword evidence="3" id="KW-1133">Transmembrane helix</keyword>
<dbReference type="Pfam" id="PF13417">
    <property type="entry name" value="GST_N_3"/>
    <property type="match status" value="1"/>
</dbReference>
<evidence type="ECO:0000259" key="4">
    <source>
        <dbReference type="PROSITE" id="PS50404"/>
    </source>
</evidence>
<dbReference type="InterPro" id="IPR040079">
    <property type="entry name" value="Glutathione_S-Trfase"/>
</dbReference>